<dbReference type="SUPFAM" id="SSF53850">
    <property type="entry name" value="Periplasmic binding protein-like II"/>
    <property type="match status" value="1"/>
</dbReference>
<dbReference type="PANTHER" id="PTHR35936:SF25">
    <property type="entry name" value="ABC TRANSPORTER SUBSTRATE-BINDING PROTEIN"/>
    <property type="match status" value="1"/>
</dbReference>
<name>A0AA37T2F7_9GAMM</name>
<keyword evidence="3" id="KW-1185">Reference proteome</keyword>
<proteinExistence type="inferred from homology"/>
<dbReference type="AlphaFoldDB" id="A0AA37T2F7"/>
<reference evidence="2 3" key="1">
    <citation type="journal article" date="2014" name="Int. J. Syst. Evol. Microbiol.">
        <title>Complete genome sequence of Corynebacterium casei LMG S-19264T (=DSM 44701T), isolated from a smear-ripened cheese.</title>
        <authorList>
            <consortium name="US DOE Joint Genome Institute (JGI-PGF)"/>
            <person name="Walter F."/>
            <person name="Albersmeier A."/>
            <person name="Kalinowski J."/>
            <person name="Ruckert C."/>
        </authorList>
    </citation>
    <scope>NUCLEOTIDE SEQUENCE [LARGE SCALE GENOMIC DNA]</scope>
    <source>
        <strain evidence="2 3">NBRC 110095</strain>
    </source>
</reference>
<comment type="similarity">
    <text evidence="1">Belongs to the bacterial solute-binding protein 3 family.</text>
</comment>
<evidence type="ECO:0000313" key="3">
    <source>
        <dbReference type="Proteomes" id="UP001156870"/>
    </source>
</evidence>
<dbReference type="Gene3D" id="3.40.190.10">
    <property type="entry name" value="Periplasmic binding protein-like II"/>
    <property type="match status" value="2"/>
</dbReference>
<dbReference type="PANTHER" id="PTHR35936">
    <property type="entry name" value="MEMBRANE-BOUND LYTIC MUREIN TRANSGLYCOSYLASE F"/>
    <property type="match status" value="1"/>
</dbReference>
<accession>A0AA37T2F7</accession>
<sequence>MSESLKHYGVGSRIVSEAFASQGVEVEYDFLPWKRGLSYAREGFRDGTIGWLRRPDKERHFWYSDPIFSTKWVFLHLKEKDFEWRTVSDLAGLKVGAIIGNTYTAEFRAAENAGTIKVVRIKNEASAMKMLLSGRIDVYPTDIHVAYSTLSKWFSQESINKLTYHPHPLMDEPTFLLLSKKIPRNRSIITIFNKGLQALKASGQYEAYLSELDVVPLSRHSKPNQ</sequence>
<gene>
    <name evidence="2" type="ORF">GCM10007877_09070</name>
</gene>
<evidence type="ECO:0000256" key="1">
    <source>
        <dbReference type="ARBA" id="ARBA00010333"/>
    </source>
</evidence>
<comment type="caution">
    <text evidence="2">The sequence shown here is derived from an EMBL/GenBank/DDBJ whole genome shotgun (WGS) entry which is preliminary data.</text>
</comment>
<evidence type="ECO:0008006" key="4">
    <source>
        <dbReference type="Google" id="ProtNLM"/>
    </source>
</evidence>
<protein>
    <recommendedName>
        <fullName evidence="4">Transporter substrate-binding domain-containing protein</fullName>
    </recommendedName>
</protein>
<evidence type="ECO:0000313" key="2">
    <source>
        <dbReference type="EMBL" id="GLS25193.1"/>
    </source>
</evidence>
<dbReference type="Proteomes" id="UP001156870">
    <property type="component" value="Unassembled WGS sequence"/>
</dbReference>
<organism evidence="2 3">
    <name type="scientific">Marinibactrum halimedae</name>
    <dbReference type="NCBI Taxonomy" id="1444977"/>
    <lineage>
        <taxon>Bacteria</taxon>
        <taxon>Pseudomonadati</taxon>
        <taxon>Pseudomonadota</taxon>
        <taxon>Gammaproteobacteria</taxon>
        <taxon>Cellvibrionales</taxon>
        <taxon>Cellvibrionaceae</taxon>
        <taxon>Marinibactrum</taxon>
    </lineage>
</organism>
<dbReference type="EMBL" id="BSPD01000027">
    <property type="protein sequence ID" value="GLS25193.1"/>
    <property type="molecule type" value="Genomic_DNA"/>
</dbReference>